<reference evidence="2" key="1">
    <citation type="submission" date="2023-06" db="EMBL/GenBank/DDBJ databases">
        <authorList>
            <consortium name="Lawrence Berkeley National Laboratory"/>
            <person name="Ahrendt S."/>
            <person name="Sahu N."/>
            <person name="Indic B."/>
            <person name="Wong-Bajracharya J."/>
            <person name="Merenyi Z."/>
            <person name="Ke H.-M."/>
            <person name="Monk M."/>
            <person name="Kocsube S."/>
            <person name="Drula E."/>
            <person name="Lipzen A."/>
            <person name="Balint B."/>
            <person name="Henrissat B."/>
            <person name="Andreopoulos B."/>
            <person name="Martin F.M."/>
            <person name="Harder C.B."/>
            <person name="Rigling D."/>
            <person name="Ford K.L."/>
            <person name="Foster G.D."/>
            <person name="Pangilinan J."/>
            <person name="Papanicolaou A."/>
            <person name="Barry K."/>
            <person name="LaButti K."/>
            <person name="Viragh M."/>
            <person name="Koriabine M."/>
            <person name="Yan M."/>
            <person name="Riley R."/>
            <person name="Champramary S."/>
            <person name="Plett K.L."/>
            <person name="Tsai I.J."/>
            <person name="Slot J."/>
            <person name="Sipos G."/>
            <person name="Plett J."/>
            <person name="Nagy L.G."/>
            <person name="Grigoriev I.V."/>
        </authorList>
    </citation>
    <scope>NUCLEOTIDE SEQUENCE</scope>
    <source>
        <strain evidence="2">CCBAS 213</strain>
    </source>
</reference>
<dbReference type="EMBL" id="JAUEPS010000049">
    <property type="protein sequence ID" value="KAK0445632.1"/>
    <property type="molecule type" value="Genomic_DNA"/>
</dbReference>
<gene>
    <name evidence="2" type="ORF">EV420DRAFT_1571948</name>
</gene>
<feature type="transmembrane region" description="Helical" evidence="1">
    <location>
        <begin position="45"/>
        <end position="63"/>
    </location>
</feature>
<sequence>MWISVSCRFSFFFSSFLWLCLVVMTTTVVLLAVNDGYLPYIPNSSSLRNFFFFISAFACISVIF</sequence>
<keyword evidence="1" id="KW-1133">Transmembrane helix</keyword>
<keyword evidence="1" id="KW-0812">Transmembrane</keyword>
<evidence type="ECO:0000256" key="1">
    <source>
        <dbReference type="SAM" id="Phobius"/>
    </source>
</evidence>
<proteinExistence type="predicted"/>
<dbReference type="AlphaFoldDB" id="A0AA39JNN4"/>
<feature type="transmembrane region" description="Helical" evidence="1">
    <location>
        <begin position="12"/>
        <end position="33"/>
    </location>
</feature>
<protein>
    <submittedName>
        <fullName evidence="2">Uncharacterized protein</fullName>
    </submittedName>
</protein>
<dbReference type="Proteomes" id="UP001175211">
    <property type="component" value="Unassembled WGS sequence"/>
</dbReference>
<evidence type="ECO:0000313" key="2">
    <source>
        <dbReference type="EMBL" id="KAK0445632.1"/>
    </source>
</evidence>
<name>A0AA39JNN4_ARMTA</name>
<evidence type="ECO:0000313" key="3">
    <source>
        <dbReference type="Proteomes" id="UP001175211"/>
    </source>
</evidence>
<keyword evidence="3" id="KW-1185">Reference proteome</keyword>
<accession>A0AA39JNN4</accession>
<comment type="caution">
    <text evidence="2">The sequence shown here is derived from an EMBL/GenBank/DDBJ whole genome shotgun (WGS) entry which is preliminary data.</text>
</comment>
<organism evidence="2 3">
    <name type="scientific">Armillaria tabescens</name>
    <name type="common">Ringless honey mushroom</name>
    <name type="synonym">Agaricus tabescens</name>
    <dbReference type="NCBI Taxonomy" id="1929756"/>
    <lineage>
        <taxon>Eukaryota</taxon>
        <taxon>Fungi</taxon>
        <taxon>Dikarya</taxon>
        <taxon>Basidiomycota</taxon>
        <taxon>Agaricomycotina</taxon>
        <taxon>Agaricomycetes</taxon>
        <taxon>Agaricomycetidae</taxon>
        <taxon>Agaricales</taxon>
        <taxon>Marasmiineae</taxon>
        <taxon>Physalacriaceae</taxon>
        <taxon>Desarmillaria</taxon>
    </lineage>
</organism>
<dbReference type="GeneID" id="85357886"/>
<keyword evidence="1" id="KW-0472">Membrane</keyword>
<dbReference type="RefSeq" id="XP_060325536.1">
    <property type="nucleotide sequence ID" value="XM_060474338.1"/>
</dbReference>